<name>A0A811YF89_NYCPR</name>
<sequence length="128" mass="14973">MLEILQTEKFQSFFLALKTDLLFVQLHFQAAVKYIPGKPRPAALPGRRSGGARARGAERTDLEAFMAINIHLRTPFAAHKFWYAVFPFSFVSRCFLFLFFFISSLTHWLFRSMLFNLHVFVNFPVFFL</sequence>
<evidence type="ECO:0000313" key="3">
    <source>
        <dbReference type="Proteomes" id="UP000645828"/>
    </source>
</evidence>
<evidence type="ECO:0000313" key="2">
    <source>
        <dbReference type="EMBL" id="CAD7675508.1"/>
    </source>
</evidence>
<dbReference type="AlphaFoldDB" id="A0A811YF89"/>
<protein>
    <submittedName>
        <fullName evidence="2">(raccoon dog) hypothetical protein</fullName>
    </submittedName>
</protein>
<gene>
    <name evidence="2" type="ORF">NYPRO_LOCUS8303</name>
</gene>
<organism evidence="2 3">
    <name type="scientific">Nyctereutes procyonoides</name>
    <name type="common">Raccoon dog</name>
    <name type="synonym">Canis procyonoides</name>
    <dbReference type="NCBI Taxonomy" id="34880"/>
    <lineage>
        <taxon>Eukaryota</taxon>
        <taxon>Metazoa</taxon>
        <taxon>Chordata</taxon>
        <taxon>Craniata</taxon>
        <taxon>Vertebrata</taxon>
        <taxon>Euteleostomi</taxon>
        <taxon>Mammalia</taxon>
        <taxon>Eutheria</taxon>
        <taxon>Laurasiatheria</taxon>
        <taxon>Carnivora</taxon>
        <taxon>Caniformia</taxon>
        <taxon>Canidae</taxon>
        <taxon>Nyctereutes</taxon>
    </lineage>
</organism>
<evidence type="ECO:0000256" key="1">
    <source>
        <dbReference type="SAM" id="Phobius"/>
    </source>
</evidence>
<proteinExistence type="predicted"/>
<keyword evidence="1" id="KW-0472">Membrane</keyword>
<keyword evidence="1" id="KW-1133">Transmembrane helix</keyword>
<comment type="caution">
    <text evidence="2">The sequence shown here is derived from an EMBL/GenBank/DDBJ whole genome shotgun (WGS) entry which is preliminary data.</text>
</comment>
<keyword evidence="1" id="KW-0812">Transmembrane</keyword>
<reference evidence="2" key="1">
    <citation type="submission" date="2020-12" db="EMBL/GenBank/DDBJ databases">
        <authorList>
            <consortium name="Molecular Ecology Group"/>
        </authorList>
    </citation>
    <scope>NUCLEOTIDE SEQUENCE</scope>
    <source>
        <strain evidence="2">TBG_1078</strain>
    </source>
</reference>
<dbReference type="Proteomes" id="UP000645828">
    <property type="component" value="Unassembled WGS sequence"/>
</dbReference>
<accession>A0A811YF89</accession>
<keyword evidence="3" id="KW-1185">Reference proteome</keyword>
<dbReference type="EMBL" id="CAJHUB010000675">
    <property type="protein sequence ID" value="CAD7675508.1"/>
    <property type="molecule type" value="Genomic_DNA"/>
</dbReference>
<feature type="transmembrane region" description="Helical" evidence="1">
    <location>
        <begin position="81"/>
        <end position="102"/>
    </location>
</feature>